<keyword evidence="1" id="KW-0489">Methyltransferase</keyword>
<organism evidence="4 5">
    <name type="scientific">Collybiopsis confluens</name>
    <dbReference type="NCBI Taxonomy" id="2823264"/>
    <lineage>
        <taxon>Eukaryota</taxon>
        <taxon>Fungi</taxon>
        <taxon>Dikarya</taxon>
        <taxon>Basidiomycota</taxon>
        <taxon>Agaricomycotina</taxon>
        <taxon>Agaricomycetes</taxon>
        <taxon>Agaricomycetidae</taxon>
        <taxon>Agaricales</taxon>
        <taxon>Marasmiineae</taxon>
        <taxon>Omphalotaceae</taxon>
        <taxon>Collybiopsis</taxon>
    </lineage>
</organism>
<keyword evidence="2" id="KW-0808">Transferase</keyword>
<dbReference type="EMBL" id="JAACJN010000010">
    <property type="protein sequence ID" value="KAF5391401.1"/>
    <property type="molecule type" value="Genomic_DNA"/>
</dbReference>
<dbReference type="PANTHER" id="PTHR13069">
    <property type="entry name" value="ALKYLATED DNA REPAIR PROTEIN ALKB HOMOLOG 8"/>
    <property type="match status" value="1"/>
</dbReference>
<dbReference type="GO" id="GO:0002098">
    <property type="term" value="P:tRNA wobble uridine modification"/>
    <property type="evidence" value="ECO:0007669"/>
    <property type="project" value="TreeGrafter"/>
</dbReference>
<dbReference type="GO" id="GO:0005634">
    <property type="term" value="C:nucleus"/>
    <property type="evidence" value="ECO:0007669"/>
    <property type="project" value="TreeGrafter"/>
</dbReference>
<dbReference type="GO" id="GO:0008757">
    <property type="term" value="F:S-adenosylmethionine-dependent methyltransferase activity"/>
    <property type="evidence" value="ECO:0007669"/>
    <property type="project" value="InterPro"/>
</dbReference>
<gene>
    <name evidence="4" type="ORF">D9757_001977</name>
</gene>
<accession>A0A8H5MF38</accession>
<protein>
    <recommendedName>
        <fullName evidence="3">Methyltransferase type 11 domain-containing protein</fullName>
    </recommendedName>
</protein>
<dbReference type="Proteomes" id="UP000518752">
    <property type="component" value="Unassembled WGS sequence"/>
</dbReference>
<reference evidence="4 5" key="1">
    <citation type="journal article" date="2020" name="ISME J.">
        <title>Uncovering the hidden diversity of litter-decomposition mechanisms in mushroom-forming fungi.</title>
        <authorList>
            <person name="Floudas D."/>
            <person name="Bentzer J."/>
            <person name="Ahren D."/>
            <person name="Johansson T."/>
            <person name="Persson P."/>
            <person name="Tunlid A."/>
        </authorList>
    </citation>
    <scope>NUCLEOTIDE SEQUENCE [LARGE SCALE GENOMIC DNA]</scope>
    <source>
        <strain evidence="4 5">CBS 406.79</strain>
    </source>
</reference>
<proteinExistence type="predicted"/>
<dbReference type="InterPro" id="IPR013216">
    <property type="entry name" value="Methyltransf_11"/>
</dbReference>
<dbReference type="AlphaFoldDB" id="A0A8H5MF38"/>
<feature type="domain" description="Methyltransferase type 11" evidence="3">
    <location>
        <begin position="64"/>
        <end position="155"/>
    </location>
</feature>
<evidence type="ECO:0000256" key="2">
    <source>
        <dbReference type="ARBA" id="ARBA00022679"/>
    </source>
</evidence>
<dbReference type="GO" id="GO:0000049">
    <property type="term" value="F:tRNA binding"/>
    <property type="evidence" value="ECO:0007669"/>
    <property type="project" value="TreeGrafter"/>
</dbReference>
<dbReference type="InterPro" id="IPR051422">
    <property type="entry name" value="AlkB_tRNA_MeTrf/Diox"/>
</dbReference>
<evidence type="ECO:0000313" key="5">
    <source>
        <dbReference type="Proteomes" id="UP000518752"/>
    </source>
</evidence>
<dbReference type="GO" id="GO:0005737">
    <property type="term" value="C:cytoplasm"/>
    <property type="evidence" value="ECO:0007669"/>
    <property type="project" value="TreeGrafter"/>
</dbReference>
<dbReference type="GO" id="GO:0030488">
    <property type="term" value="P:tRNA methylation"/>
    <property type="evidence" value="ECO:0007669"/>
    <property type="project" value="TreeGrafter"/>
</dbReference>
<name>A0A8H5MF38_9AGAR</name>
<keyword evidence="5" id="KW-1185">Reference proteome</keyword>
<evidence type="ECO:0000256" key="1">
    <source>
        <dbReference type="ARBA" id="ARBA00022603"/>
    </source>
</evidence>
<dbReference type="GO" id="GO:0106335">
    <property type="term" value="F:tRNA (5-carboxymethyluridine(34)-5-O)-methyltransferase activity"/>
    <property type="evidence" value="ECO:0007669"/>
    <property type="project" value="TreeGrafter"/>
</dbReference>
<sequence>MPSVISVPSILLSSDASAAAEYEDAHVHAIYEQIAPHFSSTRYKPWPVIAAFLETLPSGWIGVDSGTGNGKYLPLGPARSPNSVLTIGLDKSLNLLKIAQNAGGGVVRREVIRANVLDACWRQGIFDYSISIATVHHLATYERRKQAVQRLLQTVSPSHGRLLIYVWAVDQDEFSKREIPPDKHTGTAVTANRRQDGADVFVPWVFAPSALKTDKSTYQYNPQAETNENATNEHRVFNRYYHMFAKGELRRLVENAAEEMGLVISGTGPEKNTMAKVKRGQRGIEFVQDGWERSNYYVEVRRWTASELVETS</sequence>
<dbReference type="Pfam" id="PF08241">
    <property type="entry name" value="Methyltransf_11"/>
    <property type="match status" value="1"/>
</dbReference>
<dbReference type="OrthoDB" id="271595at2759"/>
<comment type="caution">
    <text evidence="4">The sequence shown here is derived from an EMBL/GenBank/DDBJ whole genome shotgun (WGS) entry which is preliminary data.</text>
</comment>
<evidence type="ECO:0000313" key="4">
    <source>
        <dbReference type="EMBL" id="KAF5391401.1"/>
    </source>
</evidence>
<dbReference type="PANTHER" id="PTHR13069:SF21">
    <property type="entry name" value="ALKYLATED DNA REPAIR PROTEIN ALKB HOMOLOG 8"/>
    <property type="match status" value="1"/>
</dbReference>
<dbReference type="InterPro" id="IPR029063">
    <property type="entry name" value="SAM-dependent_MTases_sf"/>
</dbReference>
<dbReference type="SUPFAM" id="SSF53335">
    <property type="entry name" value="S-adenosyl-L-methionine-dependent methyltransferases"/>
    <property type="match status" value="1"/>
</dbReference>
<evidence type="ECO:0000259" key="3">
    <source>
        <dbReference type="Pfam" id="PF08241"/>
    </source>
</evidence>
<dbReference type="Gene3D" id="3.40.50.150">
    <property type="entry name" value="Vaccinia Virus protein VP39"/>
    <property type="match status" value="1"/>
</dbReference>